<evidence type="ECO:0000313" key="10">
    <source>
        <dbReference type="EMBL" id="BDU51342.1"/>
    </source>
</evidence>
<evidence type="ECO:0000256" key="1">
    <source>
        <dbReference type="ARBA" id="ARBA00007894"/>
    </source>
</evidence>
<dbReference type="GO" id="GO:0004818">
    <property type="term" value="F:glutamate-tRNA ligase activity"/>
    <property type="evidence" value="ECO:0007669"/>
    <property type="project" value="UniProtKB-UniRule"/>
</dbReference>
<dbReference type="AlphaFoldDB" id="A0AAU9DMS8"/>
<accession>A0AAU9DMS8</accession>
<keyword evidence="11" id="KW-1185">Reference proteome</keyword>
<dbReference type="Pfam" id="PF00749">
    <property type="entry name" value="tRNA-synt_1c"/>
    <property type="match status" value="1"/>
</dbReference>
<dbReference type="SUPFAM" id="SSF48163">
    <property type="entry name" value="An anticodon-binding domain of class I aminoacyl-tRNA synthetases"/>
    <property type="match status" value="1"/>
</dbReference>
<feature type="short sequence motif" description="'HIGH' region" evidence="7">
    <location>
        <begin position="9"/>
        <end position="19"/>
    </location>
</feature>
<evidence type="ECO:0000256" key="4">
    <source>
        <dbReference type="ARBA" id="ARBA00022840"/>
    </source>
</evidence>
<gene>
    <name evidence="10" type="primary">gltX_2</name>
    <name evidence="7" type="synonym">gltX</name>
    <name evidence="10" type="ORF">HLVA_19110</name>
</gene>
<organism evidence="10 11">
    <name type="scientific">Haliovirga abyssi</name>
    <dbReference type="NCBI Taxonomy" id="2996794"/>
    <lineage>
        <taxon>Bacteria</taxon>
        <taxon>Fusobacteriati</taxon>
        <taxon>Fusobacteriota</taxon>
        <taxon>Fusobacteriia</taxon>
        <taxon>Fusobacteriales</taxon>
        <taxon>Haliovirgaceae</taxon>
        <taxon>Haliovirga</taxon>
    </lineage>
</organism>
<evidence type="ECO:0000256" key="7">
    <source>
        <dbReference type="HAMAP-Rule" id="MF_00022"/>
    </source>
</evidence>
<evidence type="ECO:0000259" key="8">
    <source>
        <dbReference type="Pfam" id="PF00749"/>
    </source>
</evidence>
<dbReference type="Proteomes" id="UP001321582">
    <property type="component" value="Chromosome"/>
</dbReference>
<evidence type="ECO:0000256" key="3">
    <source>
        <dbReference type="ARBA" id="ARBA00022741"/>
    </source>
</evidence>
<keyword evidence="3 7" id="KW-0547">Nucleotide-binding</keyword>
<dbReference type="PRINTS" id="PR00987">
    <property type="entry name" value="TRNASYNTHGLU"/>
</dbReference>
<dbReference type="InterPro" id="IPR045462">
    <property type="entry name" value="aa-tRNA-synth_I_cd-bd"/>
</dbReference>
<dbReference type="GO" id="GO:0000049">
    <property type="term" value="F:tRNA binding"/>
    <property type="evidence" value="ECO:0007669"/>
    <property type="project" value="InterPro"/>
</dbReference>
<evidence type="ECO:0000259" key="9">
    <source>
        <dbReference type="Pfam" id="PF19269"/>
    </source>
</evidence>
<dbReference type="HAMAP" id="MF_00022">
    <property type="entry name" value="Glu_tRNA_synth_type1"/>
    <property type="match status" value="1"/>
</dbReference>
<evidence type="ECO:0000256" key="2">
    <source>
        <dbReference type="ARBA" id="ARBA00022598"/>
    </source>
</evidence>
<comment type="subcellular location">
    <subcellularLocation>
        <location evidence="7">Cytoplasm</location>
    </subcellularLocation>
</comment>
<dbReference type="PANTHER" id="PTHR43311">
    <property type="entry name" value="GLUTAMATE--TRNA LIGASE"/>
    <property type="match status" value="1"/>
</dbReference>
<dbReference type="InterPro" id="IPR000924">
    <property type="entry name" value="Glu/Gln-tRNA-synth"/>
</dbReference>
<keyword evidence="7" id="KW-0963">Cytoplasm</keyword>
<dbReference type="GO" id="GO:0005829">
    <property type="term" value="C:cytosol"/>
    <property type="evidence" value="ECO:0007669"/>
    <property type="project" value="TreeGrafter"/>
</dbReference>
<dbReference type="GO" id="GO:0006424">
    <property type="term" value="P:glutamyl-tRNA aminoacylation"/>
    <property type="evidence" value="ECO:0007669"/>
    <property type="project" value="UniProtKB-UniRule"/>
</dbReference>
<dbReference type="InterPro" id="IPR004527">
    <property type="entry name" value="Glu-tRNA-ligase_bac/mito"/>
</dbReference>
<reference evidence="10 11" key="1">
    <citation type="submission" date="2022-11" db="EMBL/GenBank/DDBJ databases">
        <title>Haliovirga abyssi gen. nov., sp. nov., a mesophilic fermentative bacterium isolated from the Iheya North hydrothermal field and the proposal of Haliovirgaceae fam. nov.</title>
        <authorList>
            <person name="Miyazaki U."/>
            <person name="Tame A."/>
            <person name="Miyazaki J."/>
            <person name="Takai K."/>
            <person name="Sawayama S."/>
            <person name="Kitajima M."/>
            <person name="Okamoto A."/>
            <person name="Nakagawa S."/>
        </authorList>
    </citation>
    <scope>NUCLEOTIDE SEQUENCE [LARGE SCALE GENOMIC DNA]</scope>
    <source>
        <strain evidence="10 11">IC12</strain>
    </source>
</reference>
<feature type="domain" description="Glutamyl/glutaminyl-tRNA synthetase class Ib catalytic" evidence="8">
    <location>
        <begin position="4"/>
        <end position="291"/>
    </location>
</feature>
<dbReference type="InterPro" id="IPR033910">
    <property type="entry name" value="GluRS_core"/>
</dbReference>
<dbReference type="InterPro" id="IPR020751">
    <property type="entry name" value="aa-tRNA-synth_I_codon-bd_sub2"/>
</dbReference>
<keyword evidence="5 7" id="KW-0648">Protein biosynthesis</keyword>
<comment type="catalytic activity">
    <reaction evidence="7">
        <text>tRNA(Glu) + L-glutamate + ATP = L-glutamyl-tRNA(Glu) + AMP + diphosphate</text>
        <dbReference type="Rhea" id="RHEA:23540"/>
        <dbReference type="Rhea" id="RHEA-COMP:9663"/>
        <dbReference type="Rhea" id="RHEA-COMP:9680"/>
        <dbReference type="ChEBI" id="CHEBI:29985"/>
        <dbReference type="ChEBI" id="CHEBI:30616"/>
        <dbReference type="ChEBI" id="CHEBI:33019"/>
        <dbReference type="ChEBI" id="CHEBI:78442"/>
        <dbReference type="ChEBI" id="CHEBI:78520"/>
        <dbReference type="ChEBI" id="CHEBI:456215"/>
        <dbReference type="EC" id="6.1.1.17"/>
    </reaction>
</comment>
<dbReference type="RefSeq" id="WP_307904226.1">
    <property type="nucleotide sequence ID" value="NZ_AP027059.1"/>
</dbReference>
<dbReference type="KEGG" id="haby:HLVA_19110"/>
<evidence type="ECO:0000256" key="6">
    <source>
        <dbReference type="ARBA" id="ARBA00023146"/>
    </source>
</evidence>
<name>A0AAU9DMS8_9FUSO</name>
<dbReference type="InterPro" id="IPR020058">
    <property type="entry name" value="Glu/Gln-tRNA-synth_Ib_cat-dom"/>
</dbReference>
<dbReference type="CDD" id="cd00808">
    <property type="entry name" value="GluRS_core"/>
    <property type="match status" value="1"/>
</dbReference>
<comment type="subunit">
    <text evidence="7">Monomer.</text>
</comment>
<dbReference type="InterPro" id="IPR049940">
    <property type="entry name" value="GluQ/Sye"/>
</dbReference>
<dbReference type="PANTHER" id="PTHR43311:SF2">
    <property type="entry name" value="GLUTAMATE--TRNA LIGASE, MITOCHONDRIAL-RELATED"/>
    <property type="match status" value="1"/>
</dbReference>
<dbReference type="Gene3D" id="3.40.50.620">
    <property type="entry name" value="HUPs"/>
    <property type="match status" value="1"/>
</dbReference>
<comment type="caution">
    <text evidence="7">Lacks conserved residue(s) required for the propagation of feature annotation.</text>
</comment>
<comment type="function">
    <text evidence="7">Catalyzes the attachment of glutamate to tRNA(Glu) in a two-step reaction: glutamate is first activated by ATP to form Glu-AMP and then transferred to the acceptor end of tRNA(Glu).</text>
</comment>
<proteinExistence type="inferred from homology"/>
<keyword evidence="4 7" id="KW-0067">ATP-binding</keyword>
<evidence type="ECO:0000313" key="11">
    <source>
        <dbReference type="Proteomes" id="UP001321582"/>
    </source>
</evidence>
<dbReference type="InterPro" id="IPR001412">
    <property type="entry name" value="aa-tRNA-synth_I_CS"/>
</dbReference>
<dbReference type="InterPro" id="IPR008925">
    <property type="entry name" value="aa_tRNA-synth_I_cd-bd_sf"/>
</dbReference>
<feature type="short sequence motif" description="'KMSKS' region" evidence="7">
    <location>
        <begin position="224"/>
        <end position="228"/>
    </location>
</feature>
<dbReference type="Gene3D" id="1.10.10.350">
    <property type="match status" value="1"/>
</dbReference>
<feature type="binding site" evidence="7">
    <location>
        <position position="227"/>
    </location>
    <ligand>
        <name>ATP</name>
        <dbReference type="ChEBI" id="CHEBI:30616"/>
    </ligand>
</feature>
<dbReference type="Pfam" id="PF19269">
    <property type="entry name" value="Anticodon_2"/>
    <property type="match status" value="1"/>
</dbReference>
<keyword evidence="2 7" id="KW-0436">Ligase</keyword>
<comment type="similarity">
    <text evidence="1 7">Belongs to the class-I aminoacyl-tRNA synthetase family. Glutamate--tRNA ligase type 1 subfamily.</text>
</comment>
<dbReference type="PROSITE" id="PS00178">
    <property type="entry name" value="AA_TRNA_LIGASE_I"/>
    <property type="match status" value="1"/>
</dbReference>
<dbReference type="SUPFAM" id="SSF52374">
    <property type="entry name" value="Nucleotidylyl transferase"/>
    <property type="match status" value="1"/>
</dbReference>
<keyword evidence="6 7" id="KW-0030">Aminoacyl-tRNA synthetase</keyword>
<dbReference type="GO" id="GO:0008270">
    <property type="term" value="F:zinc ion binding"/>
    <property type="evidence" value="ECO:0007669"/>
    <property type="project" value="InterPro"/>
</dbReference>
<dbReference type="InterPro" id="IPR014729">
    <property type="entry name" value="Rossmann-like_a/b/a_fold"/>
</dbReference>
<sequence>MEKTVRFAPSPTGYLHIGGLRTALINFIYAEKNHGNFILRIEDTDRERSKKEYEKAITDALEWVGIKWDKFYRQSDDFSKYNKYFDKLIEENKAYRCFCNDKEDKCNCFNLSEQEVKKKIENSEKFTIKLKIPDKNFVIDDKIKGKVYFKKENFKDFIIRKSDGVPIYHFAVVIDDYEEGVSFVIRGEDHLSNTPKQVMIYEALELEIPEYGHLPLMLGEDKTRLSKRHGDVSIDSFQKDGILKESIINYLMVLGYSTDVEIFSFEDGIDDFDLSKMTKKATVFDYKKLYWFNKYYISSKNLEEMEKLFKDYLIKYGYLNIDEIEKMGENFKNIVGISKDKVSSLKELYELNKFFFEEIESYDEKGKTKFLEKEGIKENLKNLYKILENENWDIENLLLVFRNFAKENGMSLNKVVQPVRVLITGKTVSPGLFESMYYLGKEESLKRMERWINE</sequence>
<dbReference type="EC" id="6.1.1.17" evidence="7"/>
<protein>
    <recommendedName>
        <fullName evidence="7">Glutamate--tRNA ligase</fullName>
        <ecNumber evidence="7">6.1.1.17</ecNumber>
    </recommendedName>
    <alternativeName>
        <fullName evidence="7">Glutamyl-tRNA synthetase</fullName>
        <shortName evidence="7">GluRS</shortName>
    </alternativeName>
</protein>
<evidence type="ECO:0000256" key="5">
    <source>
        <dbReference type="ARBA" id="ARBA00022917"/>
    </source>
</evidence>
<dbReference type="GO" id="GO:0005524">
    <property type="term" value="F:ATP binding"/>
    <property type="evidence" value="ECO:0007669"/>
    <property type="project" value="UniProtKB-UniRule"/>
</dbReference>
<dbReference type="NCBIfam" id="TIGR00464">
    <property type="entry name" value="gltX_bact"/>
    <property type="match status" value="1"/>
</dbReference>
<dbReference type="EMBL" id="AP027059">
    <property type="protein sequence ID" value="BDU51342.1"/>
    <property type="molecule type" value="Genomic_DNA"/>
</dbReference>
<feature type="domain" description="Aminoacyl-tRNA synthetase class I anticodon-binding" evidence="9">
    <location>
        <begin position="326"/>
        <end position="452"/>
    </location>
</feature>